<accession>A0A1A8XFH1</accession>
<proteinExistence type="predicted"/>
<feature type="compositionally biased region" description="Basic and acidic residues" evidence="1">
    <location>
        <begin position="161"/>
        <end position="188"/>
    </location>
</feature>
<evidence type="ECO:0000313" key="4">
    <source>
        <dbReference type="Proteomes" id="UP000078546"/>
    </source>
</evidence>
<evidence type="ECO:0000313" key="3">
    <source>
        <dbReference type="EMBL" id="SBT02652.1"/>
    </source>
</evidence>
<evidence type="ECO:0000313" key="5">
    <source>
        <dbReference type="Proteomes" id="UP000078560"/>
    </source>
</evidence>
<dbReference type="EMBL" id="FLQU01000662">
    <property type="protein sequence ID" value="SBS88890.1"/>
    <property type="molecule type" value="Genomic_DNA"/>
</dbReference>
<evidence type="ECO:0000256" key="1">
    <source>
        <dbReference type="SAM" id="MobiDB-lite"/>
    </source>
</evidence>
<gene>
    <name evidence="3" type="ORF">POVCU1_079230</name>
    <name evidence="2" type="ORF">POVCU2_0051100</name>
</gene>
<dbReference type="Proteomes" id="UP000078546">
    <property type="component" value="Unassembled WGS sequence"/>
</dbReference>
<dbReference type="AlphaFoldDB" id="A0A1A8XFH1"/>
<reference evidence="4 5" key="2">
    <citation type="submission" date="2016-05" db="EMBL/GenBank/DDBJ databases">
        <authorList>
            <person name="Naeem Raeece"/>
        </authorList>
    </citation>
    <scope>NUCLEOTIDE SEQUENCE [LARGE SCALE GENOMIC DNA]</scope>
</reference>
<protein>
    <submittedName>
        <fullName evidence="3">Uncharacterized protein</fullName>
    </submittedName>
</protein>
<reference evidence="3" key="1">
    <citation type="submission" date="2016-05" db="EMBL/GenBank/DDBJ databases">
        <authorList>
            <person name="Lavstsen T."/>
            <person name="Jespersen J.S."/>
        </authorList>
    </citation>
    <scope>NUCLEOTIDE SEQUENCE [LARGE SCALE GENOMIC DNA]</scope>
</reference>
<dbReference type="EMBL" id="FLQV01003614">
    <property type="protein sequence ID" value="SBT02652.1"/>
    <property type="molecule type" value="Genomic_DNA"/>
</dbReference>
<feature type="region of interest" description="Disordered" evidence="1">
    <location>
        <begin position="161"/>
        <end position="230"/>
    </location>
</feature>
<organism evidence="3 4">
    <name type="scientific">Plasmodium ovale curtisi</name>
    <dbReference type="NCBI Taxonomy" id="864141"/>
    <lineage>
        <taxon>Eukaryota</taxon>
        <taxon>Sar</taxon>
        <taxon>Alveolata</taxon>
        <taxon>Apicomplexa</taxon>
        <taxon>Aconoidasida</taxon>
        <taxon>Haemosporida</taxon>
        <taxon>Plasmodiidae</taxon>
        <taxon>Plasmodium</taxon>
        <taxon>Plasmodium (Plasmodium)</taxon>
    </lineage>
</organism>
<dbReference type="Proteomes" id="UP000078560">
    <property type="component" value="Unassembled WGS sequence"/>
</dbReference>
<sequence length="456" mass="53579">MENKLEKGISIIRNFAKKYKSTILQRLKPKTVKTIDKKKKRKKAFKILELKNGKNNKENKIKKLDEYLIHQEKELDFQENYSFLIRYNTSYNLLHHQKKNKIATCLKVKTLEIKNDEKIYKTSKINFVDSLNSLEFKIKNEIQKNNDLLFLQRANVLNKKNRVEKSETPKDSHLKKIPHTGRDSKSTAKESPNGNNVKEKDNNDKYTKKKKRKNSYEYKQSSNYERKESNISMMELNENAQRKSADELDLSQYQSRDNQKMTEEIISHFSVNSKKKNYYALFSNNASSEGNEKDCLVLGENHLECMNETFHNVSKGNVPDQNIRSALVKMNDPRYSEDDIILCNEFNHLSERTPNNMLDKTNETYINEHFQGNTNRQVLKVSLEKNNNSSNNNENNVDHIPEYGLKSSVEDIKPSQRQQNAEEFNIFLNEKSPLKEDNCFDLFFNEQMATPSIFHM</sequence>
<name>A0A1A8XFH1_PLAOA</name>
<evidence type="ECO:0000313" key="2">
    <source>
        <dbReference type="EMBL" id="SBS88890.1"/>
    </source>
</evidence>
<feature type="compositionally biased region" description="Basic and acidic residues" evidence="1">
    <location>
        <begin position="197"/>
        <end position="206"/>
    </location>
</feature>